<dbReference type="PROSITE" id="PS00217">
    <property type="entry name" value="SUGAR_TRANSPORT_2"/>
    <property type="match status" value="1"/>
</dbReference>
<evidence type="ECO:0000313" key="11">
    <source>
        <dbReference type="Proteomes" id="UP000608071"/>
    </source>
</evidence>
<keyword evidence="5 8" id="KW-0812">Transmembrane</keyword>
<evidence type="ECO:0000256" key="2">
    <source>
        <dbReference type="ARBA" id="ARBA00007520"/>
    </source>
</evidence>
<feature type="transmembrane region" description="Helical" evidence="8">
    <location>
        <begin position="217"/>
        <end position="239"/>
    </location>
</feature>
<feature type="domain" description="Major facilitator superfamily (MFS) profile" evidence="9">
    <location>
        <begin position="7"/>
        <end position="397"/>
    </location>
</feature>
<name>A0ABR8SUE3_9BACL</name>
<evidence type="ECO:0000256" key="7">
    <source>
        <dbReference type="ARBA" id="ARBA00023136"/>
    </source>
</evidence>
<reference evidence="10 11" key="1">
    <citation type="submission" date="2020-08" db="EMBL/GenBank/DDBJ databases">
        <title>A Genomic Blueprint of the Chicken Gut Microbiome.</title>
        <authorList>
            <person name="Gilroy R."/>
            <person name="Ravi A."/>
            <person name="Getino M."/>
            <person name="Pursley I."/>
            <person name="Horton D.L."/>
            <person name="Alikhan N.-F."/>
            <person name="Baker D."/>
            <person name="Gharbi K."/>
            <person name="Hall N."/>
            <person name="Watson M."/>
            <person name="Adriaenssens E.M."/>
            <person name="Foster-Nyarko E."/>
            <person name="Jarju S."/>
            <person name="Secka A."/>
            <person name="Antonio M."/>
            <person name="Oren A."/>
            <person name="Chaudhuri R."/>
            <person name="La Ragione R.M."/>
            <person name="Hildebrand F."/>
            <person name="Pallen M.J."/>
        </authorList>
    </citation>
    <scope>NUCLEOTIDE SEQUENCE [LARGE SCALE GENOMIC DNA]</scope>
    <source>
        <strain evidence="10 11">Sa2BVA9</strain>
    </source>
</reference>
<evidence type="ECO:0000256" key="8">
    <source>
        <dbReference type="SAM" id="Phobius"/>
    </source>
</evidence>
<keyword evidence="7 8" id="KW-0472">Membrane</keyword>
<feature type="transmembrane region" description="Helical" evidence="8">
    <location>
        <begin position="72"/>
        <end position="94"/>
    </location>
</feature>
<dbReference type="PROSITE" id="PS00216">
    <property type="entry name" value="SUGAR_TRANSPORT_1"/>
    <property type="match status" value="1"/>
</dbReference>
<feature type="transmembrane region" description="Helical" evidence="8">
    <location>
        <begin position="100"/>
        <end position="127"/>
    </location>
</feature>
<feature type="transmembrane region" description="Helical" evidence="8">
    <location>
        <begin position="148"/>
        <end position="165"/>
    </location>
</feature>
<dbReference type="PRINTS" id="PR01035">
    <property type="entry name" value="TCRTETA"/>
</dbReference>
<evidence type="ECO:0000259" key="9">
    <source>
        <dbReference type="PROSITE" id="PS50850"/>
    </source>
</evidence>
<dbReference type="Proteomes" id="UP000608071">
    <property type="component" value="Unassembled WGS sequence"/>
</dbReference>
<dbReference type="InterPro" id="IPR020846">
    <property type="entry name" value="MFS_dom"/>
</dbReference>
<feature type="transmembrane region" description="Helical" evidence="8">
    <location>
        <begin position="47"/>
        <end position="65"/>
    </location>
</feature>
<feature type="transmembrane region" description="Helical" evidence="8">
    <location>
        <begin position="344"/>
        <end position="366"/>
    </location>
</feature>
<dbReference type="InterPro" id="IPR011701">
    <property type="entry name" value="MFS"/>
</dbReference>
<dbReference type="Gene3D" id="1.20.1250.20">
    <property type="entry name" value="MFS general substrate transporter like domains"/>
    <property type="match status" value="1"/>
</dbReference>
<dbReference type="EMBL" id="JACSQL010000001">
    <property type="protein sequence ID" value="MBD7967126.1"/>
    <property type="molecule type" value="Genomic_DNA"/>
</dbReference>
<dbReference type="SUPFAM" id="SSF103473">
    <property type="entry name" value="MFS general substrate transporter"/>
    <property type="match status" value="1"/>
</dbReference>
<evidence type="ECO:0000256" key="1">
    <source>
        <dbReference type="ARBA" id="ARBA00004651"/>
    </source>
</evidence>
<comment type="subcellular location">
    <subcellularLocation>
        <location evidence="1">Cell membrane</location>
        <topology evidence="1">Multi-pass membrane protein</topology>
    </subcellularLocation>
</comment>
<proteinExistence type="inferred from homology"/>
<dbReference type="InterPro" id="IPR050189">
    <property type="entry name" value="MFS_Efflux_Transporters"/>
</dbReference>
<protein>
    <submittedName>
        <fullName evidence="10">MFS transporter</fullName>
    </submittedName>
</protein>
<gene>
    <name evidence="10" type="ORF">H9647_03540</name>
</gene>
<comment type="caution">
    <text evidence="10">The sequence shown here is derived from an EMBL/GenBank/DDBJ whole genome shotgun (WGS) entry which is preliminary data.</text>
</comment>
<keyword evidence="11" id="KW-1185">Reference proteome</keyword>
<dbReference type="Pfam" id="PF07690">
    <property type="entry name" value="MFS_1"/>
    <property type="match status" value="1"/>
</dbReference>
<evidence type="ECO:0000256" key="3">
    <source>
        <dbReference type="ARBA" id="ARBA00022448"/>
    </source>
</evidence>
<evidence type="ECO:0000256" key="4">
    <source>
        <dbReference type="ARBA" id="ARBA00022475"/>
    </source>
</evidence>
<dbReference type="PANTHER" id="PTHR43124:SF3">
    <property type="entry name" value="CHLORAMPHENICOL EFFLUX PUMP RV0191"/>
    <property type="match status" value="1"/>
</dbReference>
<keyword evidence="4" id="KW-1003">Cell membrane</keyword>
<dbReference type="RefSeq" id="WP_191798221.1">
    <property type="nucleotide sequence ID" value="NZ_JACSQL010000001.1"/>
</dbReference>
<accession>A0ABR8SUE3</accession>
<evidence type="ECO:0000313" key="10">
    <source>
        <dbReference type="EMBL" id="MBD7967126.1"/>
    </source>
</evidence>
<dbReference type="CDD" id="cd17474">
    <property type="entry name" value="MFS_YfmO_like"/>
    <property type="match status" value="1"/>
</dbReference>
<feature type="transmembrane region" description="Helical" evidence="8">
    <location>
        <begin position="307"/>
        <end position="332"/>
    </location>
</feature>
<dbReference type="InterPro" id="IPR005829">
    <property type="entry name" value="Sugar_transporter_CS"/>
</dbReference>
<feature type="transmembrane region" description="Helical" evidence="8">
    <location>
        <begin position="372"/>
        <end position="393"/>
    </location>
</feature>
<comment type="similarity">
    <text evidence="2">Belongs to the major facilitator superfamily. TCR/Tet family.</text>
</comment>
<dbReference type="PROSITE" id="PS50850">
    <property type="entry name" value="MFS"/>
    <property type="match status" value="1"/>
</dbReference>
<keyword evidence="6 8" id="KW-1133">Transmembrane helix</keyword>
<evidence type="ECO:0000256" key="5">
    <source>
        <dbReference type="ARBA" id="ARBA00022692"/>
    </source>
</evidence>
<dbReference type="InterPro" id="IPR036259">
    <property type="entry name" value="MFS_trans_sf"/>
</dbReference>
<dbReference type="InterPro" id="IPR001958">
    <property type="entry name" value="Tet-R_TetA/multi-R_MdtG-like"/>
</dbReference>
<evidence type="ECO:0000256" key="6">
    <source>
        <dbReference type="ARBA" id="ARBA00022989"/>
    </source>
</evidence>
<feature type="transmembrane region" description="Helical" evidence="8">
    <location>
        <begin position="171"/>
        <end position="188"/>
    </location>
</feature>
<keyword evidence="3" id="KW-0813">Transport</keyword>
<dbReference type="PANTHER" id="PTHR43124">
    <property type="entry name" value="PURINE EFFLUX PUMP PBUE"/>
    <property type="match status" value="1"/>
</dbReference>
<sequence length="426" mass="45693">MKDKKWDLAALASIPFIMTLGNSALIPILPKIGKELGVSTFQVSMLITVYAVVAIILIPIAGYLSDRFGRKAIIIPSLAIAAIGGAISGFAAWFMTDGAAYWTIIGGRLLQGIGAAGAFPIVIPLVGDMFDDEKEVSASLGIIETSNTFGKVLSPIIGAALGAWLWYSPFLMIPTLCIISLLLVIFLVRTPKKHKEVPPLRQFLRSLKEVMVEKGRWLYAIFAVGCICMFVIFGVLFYLSEILESKYGIDGITKGFVLAIPLAMLCLSSFVSGKIIGSHKSRMKWIGFVGLVILTAALFTMGFSKSIYYVVGVFTVGGIGIGATLPCLDTLITEGVEKEHRGTITSLFSSMRFIGVSLGPPVISLLLNTSHFVLFSILAGVAAVGALLTLFAIKPKQNEGTGSGKNTGSKHYRLGGKSFIRIKRKA</sequence>
<feature type="transmembrane region" description="Helical" evidence="8">
    <location>
        <begin position="283"/>
        <end position="301"/>
    </location>
</feature>
<organism evidence="10 11">
    <name type="scientific">Paenibacillus gallinarum</name>
    <dbReference type="NCBI Taxonomy" id="2762232"/>
    <lineage>
        <taxon>Bacteria</taxon>
        <taxon>Bacillati</taxon>
        <taxon>Bacillota</taxon>
        <taxon>Bacilli</taxon>
        <taxon>Bacillales</taxon>
        <taxon>Paenibacillaceae</taxon>
        <taxon>Paenibacillus</taxon>
    </lineage>
</organism>
<feature type="transmembrane region" description="Helical" evidence="8">
    <location>
        <begin position="251"/>
        <end position="271"/>
    </location>
</feature>